<dbReference type="Gene3D" id="1.20.120.450">
    <property type="entry name" value="dinb family like domain"/>
    <property type="match status" value="1"/>
</dbReference>
<name>A0A286REE1_9BACT</name>
<dbReference type="Pfam" id="PF05163">
    <property type="entry name" value="DinB"/>
    <property type="match status" value="1"/>
</dbReference>
<dbReference type="InterPro" id="IPR034660">
    <property type="entry name" value="DinB/YfiT-like"/>
</dbReference>
<organism evidence="4 5">
    <name type="scientific">Thermogutta terrifontis</name>
    <dbReference type="NCBI Taxonomy" id="1331910"/>
    <lineage>
        <taxon>Bacteria</taxon>
        <taxon>Pseudomonadati</taxon>
        <taxon>Planctomycetota</taxon>
        <taxon>Planctomycetia</taxon>
        <taxon>Pirellulales</taxon>
        <taxon>Thermoguttaceae</taxon>
        <taxon>Thermogutta</taxon>
    </lineage>
</organism>
<dbReference type="OrthoDB" id="119432at2"/>
<proteinExistence type="inferred from homology"/>
<dbReference type="Proteomes" id="UP000215086">
    <property type="component" value="Chromosome"/>
</dbReference>
<gene>
    <name evidence="4" type="ORF">THTE_1732</name>
</gene>
<protein>
    <recommendedName>
        <fullName evidence="6">DinB family protein</fullName>
    </recommendedName>
</protein>
<evidence type="ECO:0000313" key="4">
    <source>
        <dbReference type="EMBL" id="ASV74334.1"/>
    </source>
</evidence>
<feature type="binding site" evidence="3">
    <location>
        <position position="141"/>
    </location>
    <ligand>
        <name>a divalent metal cation</name>
        <dbReference type="ChEBI" id="CHEBI:60240"/>
    </ligand>
</feature>
<feature type="binding site" evidence="3">
    <location>
        <position position="137"/>
    </location>
    <ligand>
        <name>a divalent metal cation</name>
        <dbReference type="ChEBI" id="CHEBI:60240"/>
    </ligand>
</feature>
<dbReference type="InterPro" id="IPR007837">
    <property type="entry name" value="DinB"/>
</dbReference>
<evidence type="ECO:0000313" key="5">
    <source>
        <dbReference type="Proteomes" id="UP000215086"/>
    </source>
</evidence>
<keyword evidence="5" id="KW-1185">Reference proteome</keyword>
<evidence type="ECO:0000256" key="2">
    <source>
        <dbReference type="ARBA" id="ARBA00022723"/>
    </source>
</evidence>
<reference evidence="4 5" key="1">
    <citation type="journal article" name="Front. Microbiol.">
        <title>Sugar Metabolism of the First Thermophilic Planctomycete Thermogutta terrifontis: Comparative Genomic and Transcriptomic Approaches.</title>
        <authorList>
            <person name="Elcheninov A.G."/>
            <person name="Menzel P."/>
            <person name="Gudbergsdottir S.R."/>
            <person name="Slesarev A.I."/>
            <person name="Kadnikov V.V."/>
            <person name="Krogh A."/>
            <person name="Bonch-Osmolovskaya E.A."/>
            <person name="Peng X."/>
            <person name="Kublanov I.V."/>
        </authorList>
    </citation>
    <scope>NUCLEOTIDE SEQUENCE [LARGE SCALE GENOMIC DNA]</scope>
    <source>
        <strain evidence="4 5">R1</strain>
    </source>
</reference>
<evidence type="ECO:0000256" key="3">
    <source>
        <dbReference type="PIRSR" id="PIRSR607837-1"/>
    </source>
</evidence>
<feature type="binding site" evidence="3">
    <location>
        <position position="47"/>
    </location>
    <ligand>
        <name>a divalent metal cation</name>
        <dbReference type="ChEBI" id="CHEBI:60240"/>
    </ligand>
</feature>
<dbReference type="RefSeq" id="WP_095414687.1">
    <property type="nucleotide sequence ID" value="NZ_CP018477.1"/>
</dbReference>
<dbReference type="SUPFAM" id="SSF109854">
    <property type="entry name" value="DinB/YfiT-like putative metalloenzymes"/>
    <property type="match status" value="1"/>
</dbReference>
<comment type="similarity">
    <text evidence="1">Belongs to the DinB family.</text>
</comment>
<accession>A0A286REE1</accession>
<dbReference type="AlphaFoldDB" id="A0A286REE1"/>
<dbReference type="KEGG" id="ttf:THTE_1732"/>
<evidence type="ECO:0000256" key="1">
    <source>
        <dbReference type="ARBA" id="ARBA00008635"/>
    </source>
</evidence>
<keyword evidence="2 3" id="KW-0479">Metal-binding</keyword>
<sequence>MDPYQALVQEFDQEMANTRTVLARIPEDKLDWKVHPKSNTLRWVGSHLASIPQWVDLAFRTDSLDVAPVGGEPYKNPEAESVAAMLRIFDQNVETARGILSSVKADEFWKPWSLLRGGTVLFTMPRWQVVRTFVINHTIHHRGHLCVYLRLLDVPVPGMYGPSADDPG</sequence>
<evidence type="ECO:0008006" key="6">
    <source>
        <dbReference type="Google" id="ProtNLM"/>
    </source>
</evidence>
<dbReference type="EMBL" id="CP018477">
    <property type="protein sequence ID" value="ASV74334.1"/>
    <property type="molecule type" value="Genomic_DNA"/>
</dbReference>
<dbReference type="GO" id="GO:0046872">
    <property type="term" value="F:metal ion binding"/>
    <property type="evidence" value="ECO:0007669"/>
    <property type="project" value="UniProtKB-KW"/>
</dbReference>